<organism evidence="2 3">
    <name type="scientific">Halomonas tibetensis</name>
    <dbReference type="NCBI Taxonomy" id="2259590"/>
    <lineage>
        <taxon>Bacteria</taxon>
        <taxon>Pseudomonadati</taxon>
        <taxon>Pseudomonadota</taxon>
        <taxon>Gammaproteobacteria</taxon>
        <taxon>Oceanospirillales</taxon>
        <taxon>Halomonadaceae</taxon>
        <taxon>Halomonas</taxon>
    </lineage>
</organism>
<keyword evidence="1" id="KW-0812">Transmembrane</keyword>
<keyword evidence="3" id="KW-1185">Reference proteome</keyword>
<comment type="caution">
    <text evidence="2">The sequence shown here is derived from an EMBL/GenBank/DDBJ whole genome shotgun (WGS) entry which is preliminary data.</text>
</comment>
<evidence type="ECO:0000256" key="1">
    <source>
        <dbReference type="SAM" id="Phobius"/>
    </source>
</evidence>
<name>A0ABV7B6F0_9GAMM</name>
<accession>A0ABV7B6F0</accession>
<proteinExistence type="predicted"/>
<evidence type="ECO:0000313" key="2">
    <source>
        <dbReference type="EMBL" id="MFC2992491.1"/>
    </source>
</evidence>
<feature type="transmembrane region" description="Helical" evidence="1">
    <location>
        <begin position="39"/>
        <end position="57"/>
    </location>
</feature>
<gene>
    <name evidence="2" type="ORF">ACFODV_10655</name>
</gene>
<dbReference type="EMBL" id="JBHRSQ010000013">
    <property type="protein sequence ID" value="MFC2992491.1"/>
    <property type="molecule type" value="Genomic_DNA"/>
</dbReference>
<keyword evidence="1" id="KW-0472">Membrane</keyword>
<feature type="transmembrane region" description="Helical" evidence="1">
    <location>
        <begin position="12"/>
        <end position="33"/>
    </location>
</feature>
<dbReference type="RefSeq" id="WP_379758858.1">
    <property type="nucleotide sequence ID" value="NZ_JBHRSQ010000013.1"/>
</dbReference>
<reference evidence="3" key="1">
    <citation type="journal article" date="2019" name="Int. J. Syst. Evol. Microbiol.">
        <title>The Global Catalogue of Microorganisms (GCM) 10K type strain sequencing project: providing services to taxonomists for standard genome sequencing and annotation.</title>
        <authorList>
            <consortium name="The Broad Institute Genomics Platform"/>
            <consortium name="The Broad Institute Genome Sequencing Center for Infectious Disease"/>
            <person name="Wu L."/>
            <person name="Ma J."/>
        </authorList>
    </citation>
    <scope>NUCLEOTIDE SEQUENCE [LARGE SCALE GENOMIC DNA]</scope>
    <source>
        <strain evidence="3">KCTC 52660</strain>
    </source>
</reference>
<sequence length="107" mass="11860">MSERRNMQIGDWFMAALNVLLGAVVGSIVDYVVQIFTTALWPFAVLIPLMLAGMWMFDRMSDWIFSIGVRPENKPAENARAAIPATEFAGGCRPWCCCIEARPGGYA</sequence>
<protein>
    <submittedName>
        <fullName evidence="2">Uncharacterized protein</fullName>
    </submittedName>
</protein>
<dbReference type="Proteomes" id="UP001595386">
    <property type="component" value="Unassembled WGS sequence"/>
</dbReference>
<evidence type="ECO:0000313" key="3">
    <source>
        <dbReference type="Proteomes" id="UP001595386"/>
    </source>
</evidence>
<keyword evidence="1" id="KW-1133">Transmembrane helix</keyword>